<dbReference type="Gene3D" id="3.10.120.10">
    <property type="entry name" value="Cytochrome b5-like heme/steroid binding domain"/>
    <property type="match status" value="1"/>
</dbReference>
<dbReference type="GO" id="GO:0016020">
    <property type="term" value="C:membrane"/>
    <property type="evidence" value="ECO:0007669"/>
    <property type="project" value="TreeGrafter"/>
</dbReference>
<dbReference type="RefSeq" id="XP_009152237.1">
    <property type="nucleotide sequence ID" value="XM_009153989.1"/>
</dbReference>
<dbReference type="OMA" id="EDCSWQF"/>
<protein>
    <recommendedName>
        <fullName evidence="6">Cytochrome b5 heme-binding domain-containing protein</fullName>
    </recommendedName>
</protein>
<dbReference type="Pfam" id="PF00173">
    <property type="entry name" value="Cyt-b5"/>
    <property type="match status" value="1"/>
</dbReference>
<dbReference type="SUPFAM" id="SSF55856">
    <property type="entry name" value="Cytochrome b5-like heme/steroid binding domain"/>
    <property type="match status" value="1"/>
</dbReference>
<evidence type="ECO:0000256" key="5">
    <source>
        <dbReference type="RuleBase" id="RU362121"/>
    </source>
</evidence>
<evidence type="ECO:0000256" key="1">
    <source>
        <dbReference type="ARBA" id="ARBA00022617"/>
    </source>
</evidence>
<sequence length="153" mass="17387">MPSFYCSACAADDLSDQRRMFSQPDTLRPGLACDLSQKASSEHAEYPPLPKDLPDHELPYILPAEVARRDGKKDPALWLVIDEIVYDCTSFVDRHPGGDAVIKNFAGKDCSWQFHKIHNLQKIQNWLPYLRVGRTKGVRNPYPEPKAGFRKGF</sequence>
<evidence type="ECO:0000313" key="8">
    <source>
        <dbReference type="Proteomes" id="UP000007304"/>
    </source>
</evidence>
<keyword evidence="1 5" id="KW-0349">Heme</keyword>
<accession>H6BKX5</accession>
<keyword evidence="2 5" id="KW-0479">Metal-binding</keyword>
<dbReference type="OrthoDB" id="4105661at2759"/>
<dbReference type="PROSITE" id="PS50255">
    <property type="entry name" value="CYTOCHROME_B5_2"/>
    <property type="match status" value="1"/>
</dbReference>
<dbReference type="InterPro" id="IPR001199">
    <property type="entry name" value="Cyt_B5-like_heme/steroid-bd"/>
</dbReference>
<dbReference type="InterPro" id="IPR050668">
    <property type="entry name" value="Cytochrome_b5"/>
</dbReference>
<keyword evidence="3 5" id="KW-0408">Iron</keyword>
<dbReference type="SMART" id="SM01117">
    <property type="entry name" value="Cyt-b5"/>
    <property type="match status" value="1"/>
</dbReference>
<evidence type="ECO:0000256" key="4">
    <source>
        <dbReference type="ARBA" id="ARBA00038168"/>
    </source>
</evidence>
<dbReference type="eggNOG" id="ENOG502SD20">
    <property type="taxonomic scope" value="Eukaryota"/>
</dbReference>
<dbReference type="InterPro" id="IPR036400">
    <property type="entry name" value="Cyt_B5-like_heme/steroid_sf"/>
</dbReference>
<evidence type="ECO:0000259" key="6">
    <source>
        <dbReference type="PROSITE" id="PS50255"/>
    </source>
</evidence>
<dbReference type="PANTHER" id="PTHR19359">
    <property type="entry name" value="CYTOCHROME B5"/>
    <property type="match status" value="1"/>
</dbReference>
<dbReference type="PANTHER" id="PTHR19359:SF95">
    <property type="entry name" value="CYTOCHROME B5 TYPE B"/>
    <property type="match status" value="1"/>
</dbReference>
<gene>
    <name evidence="7" type="ORF">HMPREF1120_00003</name>
</gene>
<reference evidence="7" key="1">
    <citation type="submission" date="2011-07" db="EMBL/GenBank/DDBJ databases">
        <title>The Genome Sequence of Exophiala (Wangiella) dermatitidis NIH/UT8656.</title>
        <authorList>
            <consortium name="The Broad Institute Genome Sequencing Platform"/>
            <person name="Cuomo C."/>
            <person name="Wang Z."/>
            <person name="Hunicke-Smith S."/>
            <person name="Szanislo P.J."/>
            <person name="Earl A."/>
            <person name="Young S.K."/>
            <person name="Zeng Q."/>
            <person name="Gargeya S."/>
            <person name="Fitzgerald M."/>
            <person name="Haas B."/>
            <person name="Abouelleil A."/>
            <person name="Alvarado L."/>
            <person name="Arachchi H.M."/>
            <person name="Berlin A."/>
            <person name="Brown A."/>
            <person name="Chapman S.B."/>
            <person name="Chen Z."/>
            <person name="Dunbar C."/>
            <person name="Freedman E."/>
            <person name="Gearin G."/>
            <person name="Gellesch M."/>
            <person name="Goldberg J."/>
            <person name="Griggs A."/>
            <person name="Gujja S."/>
            <person name="Heiman D."/>
            <person name="Howarth C."/>
            <person name="Larson L."/>
            <person name="Lui A."/>
            <person name="MacDonald P.J.P."/>
            <person name="Montmayeur A."/>
            <person name="Murphy C."/>
            <person name="Neiman D."/>
            <person name="Pearson M."/>
            <person name="Priest M."/>
            <person name="Roberts A."/>
            <person name="Saif S."/>
            <person name="Shea T."/>
            <person name="Shenoy N."/>
            <person name="Sisk P."/>
            <person name="Stolte C."/>
            <person name="Sykes S."/>
            <person name="Wortman J."/>
            <person name="Nusbaum C."/>
            <person name="Birren B."/>
        </authorList>
    </citation>
    <scope>NUCLEOTIDE SEQUENCE</scope>
    <source>
        <strain evidence="7">NIH/UT8656</strain>
    </source>
</reference>
<dbReference type="InParanoid" id="H6BKX5"/>
<dbReference type="AlphaFoldDB" id="H6BKX5"/>
<dbReference type="Proteomes" id="UP000007304">
    <property type="component" value="Unassembled WGS sequence"/>
</dbReference>
<proteinExistence type="inferred from homology"/>
<evidence type="ECO:0000256" key="2">
    <source>
        <dbReference type="ARBA" id="ARBA00022723"/>
    </source>
</evidence>
<dbReference type="HOGENOM" id="CLU_1970323_0_0_1"/>
<organism evidence="7 8">
    <name type="scientific">Exophiala dermatitidis (strain ATCC 34100 / CBS 525.76 / NIH/UT8656)</name>
    <name type="common">Black yeast</name>
    <name type="synonym">Wangiella dermatitidis</name>
    <dbReference type="NCBI Taxonomy" id="858893"/>
    <lineage>
        <taxon>Eukaryota</taxon>
        <taxon>Fungi</taxon>
        <taxon>Dikarya</taxon>
        <taxon>Ascomycota</taxon>
        <taxon>Pezizomycotina</taxon>
        <taxon>Eurotiomycetes</taxon>
        <taxon>Chaetothyriomycetidae</taxon>
        <taxon>Chaetothyriales</taxon>
        <taxon>Herpotrichiellaceae</taxon>
        <taxon>Exophiala</taxon>
    </lineage>
</organism>
<keyword evidence="8" id="KW-1185">Reference proteome</keyword>
<dbReference type="PROSITE" id="PS00191">
    <property type="entry name" value="CYTOCHROME_B5_1"/>
    <property type="match status" value="1"/>
</dbReference>
<dbReference type="GO" id="GO:0046872">
    <property type="term" value="F:metal ion binding"/>
    <property type="evidence" value="ECO:0007669"/>
    <property type="project" value="UniProtKB-UniRule"/>
</dbReference>
<name>H6BKX5_EXODN</name>
<comment type="similarity">
    <text evidence="4 5">Belongs to the cytochrome b5 family.</text>
</comment>
<dbReference type="STRING" id="858893.H6BKX5"/>
<dbReference type="EMBL" id="JH226130">
    <property type="protein sequence ID" value="EHY51776.1"/>
    <property type="molecule type" value="Genomic_DNA"/>
</dbReference>
<feature type="domain" description="Cytochrome b5 heme-binding" evidence="6">
    <location>
        <begin position="58"/>
        <end position="136"/>
    </location>
</feature>
<dbReference type="InterPro" id="IPR018506">
    <property type="entry name" value="Cyt_B5_heme-BS"/>
</dbReference>
<evidence type="ECO:0000313" key="7">
    <source>
        <dbReference type="EMBL" id="EHY51776.1"/>
    </source>
</evidence>
<dbReference type="GO" id="GO:0020037">
    <property type="term" value="F:heme binding"/>
    <property type="evidence" value="ECO:0007669"/>
    <property type="project" value="UniProtKB-UniRule"/>
</dbReference>
<dbReference type="GeneID" id="20304642"/>
<evidence type="ECO:0000256" key="3">
    <source>
        <dbReference type="ARBA" id="ARBA00023004"/>
    </source>
</evidence>
<dbReference type="VEuPathDB" id="FungiDB:HMPREF1120_00003"/>